<dbReference type="PRINTS" id="PR00469">
    <property type="entry name" value="PNDRDTASEII"/>
</dbReference>
<keyword evidence="9" id="KW-0521">NADP</keyword>
<dbReference type="PROSITE" id="PS00573">
    <property type="entry name" value="PYRIDINE_REDOX_2"/>
    <property type="match status" value="1"/>
</dbReference>
<dbReference type="GO" id="GO:0032991">
    <property type="term" value="C:protein-containing complex"/>
    <property type="evidence" value="ECO:0007669"/>
    <property type="project" value="UniProtKB-ARBA"/>
</dbReference>
<dbReference type="InterPro" id="IPR012081">
    <property type="entry name" value="Alkyl_hydroperoxide_Rdtase_suF"/>
</dbReference>
<dbReference type="FunFam" id="3.50.50.60:FF:000007">
    <property type="entry name" value="Alkyl hydroperoxide reductase, F subunit"/>
    <property type="match status" value="1"/>
</dbReference>
<comment type="subunit">
    <text evidence="2">Homodimer.</text>
</comment>
<name>A0A150WUQ7_BDEBC</name>
<keyword evidence="4 9" id="KW-0274">FAD</keyword>
<dbReference type="Gene3D" id="3.40.30.80">
    <property type="match status" value="1"/>
</dbReference>
<dbReference type="GO" id="GO:0005829">
    <property type="term" value="C:cytosol"/>
    <property type="evidence" value="ECO:0007669"/>
    <property type="project" value="UniProtKB-ARBA"/>
</dbReference>
<comment type="cofactor">
    <cofactor evidence="9">
        <name>FAD</name>
        <dbReference type="ChEBI" id="CHEBI:57692"/>
    </cofactor>
    <text evidence="9">Binds 1 FAD per subunit.</text>
</comment>
<evidence type="ECO:0000256" key="2">
    <source>
        <dbReference type="ARBA" id="ARBA00011738"/>
    </source>
</evidence>
<dbReference type="InterPro" id="IPR023753">
    <property type="entry name" value="FAD/NAD-binding_dom"/>
</dbReference>
<feature type="binding site" evidence="9">
    <location>
        <begin position="358"/>
        <end position="372"/>
    </location>
    <ligand>
        <name>NAD(+)</name>
        <dbReference type="ChEBI" id="CHEBI:57540"/>
    </ligand>
</feature>
<accession>A0A150WUQ7</accession>
<dbReference type="GO" id="GO:0102039">
    <property type="term" value="F:NADH-dependent peroxiredoxin activity"/>
    <property type="evidence" value="ECO:0007669"/>
    <property type="project" value="InterPro"/>
</dbReference>
<evidence type="ECO:0000256" key="8">
    <source>
        <dbReference type="ARBA" id="ARBA00023284"/>
    </source>
</evidence>
<dbReference type="Proteomes" id="UP000075391">
    <property type="component" value="Unassembled WGS sequence"/>
</dbReference>
<dbReference type="CDD" id="cd02974">
    <property type="entry name" value="AhpF_NTD_N"/>
    <property type="match status" value="1"/>
</dbReference>
<dbReference type="SUPFAM" id="SSF52833">
    <property type="entry name" value="Thioredoxin-like"/>
    <property type="match status" value="2"/>
</dbReference>
<evidence type="ECO:0000256" key="1">
    <source>
        <dbReference type="ARBA" id="ARBA00009333"/>
    </source>
</evidence>
<evidence type="ECO:0000259" key="12">
    <source>
        <dbReference type="Pfam" id="PF13192"/>
    </source>
</evidence>
<keyword evidence="6 9" id="KW-0520">NAD</keyword>
<sequence length="521" mass="56266">MLDSSLLEQLKSVFASLENTVELVVENSTHDDNKDLLEMLNEVASTSDKITVRNSGGTSPMPQFHIAYKGKPTGIVFKGIPGGHEFTSLILAILNTDGKGKALDSLMASRVKRLKKNITIQSYISLTCENCPDVVQALNQFALVHGSMRHEIIDGGYVQDDVQALGIQGVPSLVANSKMFHSGRIQLLDLLTKLENTFGVDDSAPVEEPVNKNLGHFDTLVIGGGPAGASAAIYTVRKGLSVAMITEKIGGQVQETKGIENLISVVYTEGPQLAAQLNQHVASYPIKLFENRRVKKIHTKDGIKAIELESGEHLTADAVIVTTGAKWRELNVEGEKDYLGRGVAYCPHCDGPFYKGKKVAVIGGGNSGVEAAIDLAGIVREVVVFEYNDQLKADKILVDKLKSLPNASIITSAKTQKVIGDGQKVTQLEYVDRSLDKTEKIDLDGVFVQIGLVPNSQFLKDTVNLSKFGEIIVDEKGRTSEAGIYAAGDVTTTPYKQIVIAMGEGAKAALAAFEDRMYKHN</sequence>
<comment type="caution">
    <text evidence="13">The sequence shown here is derived from an EMBL/GenBank/DDBJ whole genome shotgun (WGS) entry which is preliminary data.</text>
</comment>
<evidence type="ECO:0000256" key="4">
    <source>
        <dbReference type="ARBA" id="ARBA00022827"/>
    </source>
</evidence>
<dbReference type="EMBL" id="LUKF01000002">
    <property type="protein sequence ID" value="KYG70248.1"/>
    <property type="molecule type" value="Genomic_DNA"/>
</dbReference>
<dbReference type="InterPro" id="IPR012336">
    <property type="entry name" value="Thioredoxin-like_fold"/>
</dbReference>
<dbReference type="PIRSF" id="PIRSF000238">
    <property type="entry name" value="AhpF"/>
    <property type="match status" value="1"/>
</dbReference>
<evidence type="ECO:0000256" key="6">
    <source>
        <dbReference type="ARBA" id="ARBA00023027"/>
    </source>
</evidence>
<dbReference type="PRINTS" id="PR00368">
    <property type="entry name" value="FADPNR"/>
</dbReference>
<dbReference type="GO" id="GO:0016668">
    <property type="term" value="F:oxidoreductase activity, acting on a sulfur group of donors, NAD(P) as acceptor"/>
    <property type="evidence" value="ECO:0007669"/>
    <property type="project" value="UniProtKB-ARBA"/>
</dbReference>
<dbReference type="PANTHER" id="PTHR48105">
    <property type="entry name" value="THIOREDOXIN REDUCTASE 1-RELATED-RELATED"/>
    <property type="match status" value="1"/>
</dbReference>
<evidence type="ECO:0000256" key="7">
    <source>
        <dbReference type="ARBA" id="ARBA00023157"/>
    </source>
</evidence>
<dbReference type="RefSeq" id="WP_063242732.1">
    <property type="nucleotide sequence ID" value="NZ_LUKF01000002.1"/>
</dbReference>
<reference evidence="13 14" key="1">
    <citation type="submission" date="2016-03" db="EMBL/GenBank/DDBJ databases">
        <authorList>
            <person name="Ploux O."/>
        </authorList>
    </citation>
    <scope>NUCLEOTIDE SEQUENCE [LARGE SCALE GENOMIC DNA]</scope>
    <source>
        <strain evidence="13 14">BER2</strain>
    </source>
</reference>
<feature type="domain" description="FAD/NAD(P)-binding" evidence="11">
    <location>
        <begin position="217"/>
        <end position="505"/>
    </location>
</feature>
<feature type="binding site" evidence="9">
    <location>
        <begin position="218"/>
        <end position="233"/>
    </location>
    <ligand>
        <name>FAD</name>
        <dbReference type="ChEBI" id="CHEBI:57692"/>
    </ligand>
</feature>
<evidence type="ECO:0000313" key="14">
    <source>
        <dbReference type="Proteomes" id="UP000075391"/>
    </source>
</evidence>
<evidence type="ECO:0000313" key="13">
    <source>
        <dbReference type="EMBL" id="KYG70248.1"/>
    </source>
</evidence>
<dbReference type="InterPro" id="IPR050097">
    <property type="entry name" value="Ferredoxin-NADP_redctase_2"/>
</dbReference>
<dbReference type="GO" id="GO:0000302">
    <property type="term" value="P:response to reactive oxygen species"/>
    <property type="evidence" value="ECO:0007669"/>
    <property type="project" value="InterPro"/>
</dbReference>
<dbReference type="Pfam" id="PF13192">
    <property type="entry name" value="Thioredoxin_3"/>
    <property type="match status" value="1"/>
</dbReference>
<comment type="similarity">
    <text evidence="1">Belongs to the class-II pyridine nucleotide-disulfide oxidoreductase family.</text>
</comment>
<organism evidence="13 14">
    <name type="scientific">Bdellovibrio bacteriovorus</name>
    <dbReference type="NCBI Taxonomy" id="959"/>
    <lineage>
        <taxon>Bacteria</taxon>
        <taxon>Pseudomonadati</taxon>
        <taxon>Bdellovibrionota</taxon>
        <taxon>Bdellovibrionia</taxon>
        <taxon>Bdellovibrionales</taxon>
        <taxon>Pseudobdellovibrionaceae</taxon>
        <taxon>Bdellovibrio</taxon>
    </lineage>
</organism>
<dbReference type="SUPFAM" id="SSF51905">
    <property type="entry name" value="FAD/NAD(P)-binding domain"/>
    <property type="match status" value="1"/>
</dbReference>
<evidence type="ECO:0000256" key="5">
    <source>
        <dbReference type="ARBA" id="ARBA00023002"/>
    </source>
</evidence>
<keyword evidence="5" id="KW-0560">Oxidoreductase</keyword>
<dbReference type="OrthoDB" id="5287747at2"/>
<protein>
    <submittedName>
        <fullName evidence="13">Alkyl hydroperoxide reductase subunit F</fullName>
    </submittedName>
</protein>
<evidence type="ECO:0000256" key="10">
    <source>
        <dbReference type="PIRSR" id="PIRSR000238-2"/>
    </source>
</evidence>
<evidence type="ECO:0000259" key="11">
    <source>
        <dbReference type="Pfam" id="PF07992"/>
    </source>
</evidence>
<keyword evidence="8 10" id="KW-0676">Redox-active center</keyword>
<dbReference type="NCBIfam" id="TIGR03140">
    <property type="entry name" value="AhpF"/>
    <property type="match status" value="1"/>
</dbReference>
<proteinExistence type="inferred from homology"/>
<dbReference type="InterPro" id="IPR008255">
    <property type="entry name" value="Pyr_nucl-diS_OxRdtase_2_AS"/>
</dbReference>
<keyword evidence="3" id="KW-0285">Flavoprotein</keyword>
<dbReference type="InterPro" id="IPR036188">
    <property type="entry name" value="FAD/NAD-bd_sf"/>
</dbReference>
<gene>
    <name evidence="13" type="ORF">AZI85_13955</name>
</gene>
<feature type="disulfide bond" description="Redox-active" evidence="10">
    <location>
        <begin position="346"/>
        <end position="349"/>
    </location>
</feature>
<feature type="binding site" evidence="9">
    <location>
        <begin position="479"/>
        <end position="489"/>
    </location>
    <ligand>
        <name>FAD</name>
        <dbReference type="ChEBI" id="CHEBI:57692"/>
    </ligand>
</feature>
<dbReference type="Gene3D" id="3.50.50.60">
    <property type="entry name" value="FAD/NAD(P)-binding domain"/>
    <property type="match status" value="2"/>
</dbReference>
<keyword evidence="7 10" id="KW-1015">Disulfide bond</keyword>
<dbReference type="Pfam" id="PF07992">
    <property type="entry name" value="Pyr_redox_2"/>
    <property type="match status" value="1"/>
</dbReference>
<dbReference type="InterPro" id="IPR044142">
    <property type="entry name" value="AhpF_NTD_N"/>
</dbReference>
<dbReference type="GO" id="GO:0050660">
    <property type="term" value="F:flavin adenine dinucleotide binding"/>
    <property type="evidence" value="ECO:0007669"/>
    <property type="project" value="InterPro"/>
</dbReference>
<feature type="domain" description="Thioredoxin-like fold" evidence="12">
    <location>
        <begin position="124"/>
        <end position="193"/>
    </location>
</feature>
<dbReference type="AlphaFoldDB" id="A0A150WUQ7"/>
<dbReference type="InterPro" id="IPR036249">
    <property type="entry name" value="Thioredoxin-like_sf"/>
</dbReference>
<evidence type="ECO:0000256" key="9">
    <source>
        <dbReference type="PIRSR" id="PIRSR000238-1"/>
    </source>
</evidence>
<evidence type="ECO:0000256" key="3">
    <source>
        <dbReference type="ARBA" id="ARBA00022630"/>
    </source>
</evidence>
<dbReference type="GO" id="GO:0051287">
    <property type="term" value="F:NAD binding"/>
    <property type="evidence" value="ECO:0007669"/>
    <property type="project" value="InterPro"/>
</dbReference>